<keyword evidence="1" id="KW-0805">Transcription regulation</keyword>
<dbReference type="CDD" id="cd07377">
    <property type="entry name" value="WHTH_GntR"/>
    <property type="match status" value="1"/>
</dbReference>
<dbReference type="InterPro" id="IPR008920">
    <property type="entry name" value="TF_FadR/GntR_C"/>
</dbReference>
<dbReference type="Proteomes" id="UP000321797">
    <property type="component" value="Unassembled WGS sequence"/>
</dbReference>
<dbReference type="EMBL" id="LASW02000001">
    <property type="protein sequence ID" value="KKO60856.1"/>
    <property type="molecule type" value="Genomic_DNA"/>
</dbReference>
<dbReference type="GO" id="GO:0003677">
    <property type="term" value="F:DNA binding"/>
    <property type="evidence" value="ECO:0007669"/>
    <property type="project" value="UniProtKB-KW"/>
</dbReference>
<keyword evidence="3" id="KW-0804">Transcription</keyword>
<organism evidence="5 8">
    <name type="scientific">Mycolicibacter arupensis</name>
    <dbReference type="NCBI Taxonomy" id="342002"/>
    <lineage>
        <taxon>Bacteria</taxon>
        <taxon>Bacillati</taxon>
        <taxon>Actinomycetota</taxon>
        <taxon>Actinomycetes</taxon>
        <taxon>Mycobacteriales</taxon>
        <taxon>Mycobacteriaceae</taxon>
        <taxon>Mycolicibacter</taxon>
    </lineage>
</organism>
<evidence type="ECO:0000256" key="3">
    <source>
        <dbReference type="ARBA" id="ARBA00023163"/>
    </source>
</evidence>
<dbReference type="InterPro" id="IPR000524">
    <property type="entry name" value="Tscrpt_reg_HTH_GntR"/>
</dbReference>
<dbReference type="InterPro" id="IPR011711">
    <property type="entry name" value="GntR_C"/>
</dbReference>
<evidence type="ECO:0000256" key="2">
    <source>
        <dbReference type="ARBA" id="ARBA00023125"/>
    </source>
</evidence>
<dbReference type="GO" id="GO:0003700">
    <property type="term" value="F:DNA-binding transcription factor activity"/>
    <property type="evidence" value="ECO:0007669"/>
    <property type="project" value="InterPro"/>
</dbReference>
<dbReference type="EMBL" id="SSGD01000025">
    <property type="protein sequence ID" value="TXI58523.1"/>
    <property type="molecule type" value="Genomic_DNA"/>
</dbReference>
<name>A0A0M2WDF9_9MYCO</name>
<dbReference type="STRING" id="342002.BST15_09200"/>
<evidence type="ECO:0000313" key="5">
    <source>
        <dbReference type="EMBL" id="KKO60856.1"/>
    </source>
</evidence>
<dbReference type="PROSITE" id="PS50949">
    <property type="entry name" value="HTH_GNTR"/>
    <property type="match status" value="1"/>
</dbReference>
<evidence type="ECO:0000313" key="8">
    <source>
        <dbReference type="Proteomes" id="UP000034416"/>
    </source>
</evidence>
<gene>
    <name evidence="6" type="ORF">BST15_09200</name>
    <name evidence="7" type="ORF">E6Q54_05230</name>
    <name evidence="5" type="ORF">WR43_21405</name>
</gene>
<evidence type="ECO:0000259" key="4">
    <source>
        <dbReference type="PROSITE" id="PS50949"/>
    </source>
</evidence>
<accession>A0A0M2WDF9</accession>
<dbReference type="Proteomes" id="UP000192327">
    <property type="component" value="Unassembled WGS sequence"/>
</dbReference>
<sequence length="238" mass="25085">MDLAPISRTAISDTIFVRLVEEILTGRLPAGEALPSERELALTLQVNRHAVREALKRLQQAGLIRISHGGKTRVLDWRESAGLDALTGLAVAGAIPTRQIIGDVAVMRRSIAADAARLCARHATPEQRAAITAAAAAYPVAGDLAAVSDADLTFWTAIIDGSVNIAYRLALNTLVAAYDEMGREAIYALGAAEFADRDAHIALAAAIAAADEDAAYRLADDLLTRFVTACQAGAEGED</sequence>
<dbReference type="InterPro" id="IPR036388">
    <property type="entry name" value="WH-like_DNA-bd_sf"/>
</dbReference>
<reference evidence="5 8" key="1">
    <citation type="submission" date="2015-04" db="EMBL/GenBank/DDBJ databases">
        <title>Genome sequence of Mycobacterium arupense GUC1.</title>
        <authorList>
            <person name="Greninger A.L."/>
            <person name="Cunningham G."/>
            <person name="Chiu C.Y."/>
            <person name="Miller S."/>
        </authorList>
    </citation>
    <scope>NUCLEOTIDE SEQUENCE [LARGE SCALE GENOMIC DNA]</scope>
    <source>
        <strain evidence="5 8">GUC1</strain>
    </source>
</reference>
<evidence type="ECO:0000313" key="10">
    <source>
        <dbReference type="Proteomes" id="UP000321797"/>
    </source>
</evidence>
<evidence type="ECO:0000313" key="7">
    <source>
        <dbReference type="EMBL" id="TXI58523.1"/>
    </source>
</evidence>
<dbReference type="Gene3D" id="1.10.10.10">
    <property type="entry name" value="Winged helix-like DNA-binding domain superfamily/Winged helix DNA-binding domain"/>
    <property type="match status" value="1"/>
</dbReference>
<dbReference type="SMART" id="SM00895">
    <property type="entry name" value="FCD"/>
    <property type="match status" value="1"/>
</dbReference>
<dbReference type="PRINTS" id="PR00035">
    <property type="entry name" value="HTHGNTR"/>
</dbReference>
<evidence type="ECO:0000313" key="6">
    <source>
        <dbReference type="EMBL" id="OQZ98184.1"/>
    </source>
</evidence>
<feature type="domain" description="HTH gntR-type" evidence="4">
    <location>
        <begin position="9"/>
        <end position="77"/>
    </location>
</feature>
<keyword evidence="9" id="KW-1185">Reference proteome</keyword>
<dbReference type="EMBL" id="MVHH01000014">
    <property type="protein sequence ID" value="OQZ98184.1"/>
    <property type="molecule type" value="Genomic_DNA"/>
</dbReference>
<dbReference type="PATRIC" id="fig|342002.3.peg.237"/>
<dbReference type="Pfam" id="PF07729">
    <property type="entry name" value="FCD"/>
    <property type="match status" value="1"/>
</dbReference>
<evidence type="ECO:0000256" key="1">
    <source>
        <dbReference type="ARBA" id="ARBA00023015"/>
    </source>
</evidence>
<dbReference type="PANTHER" id="PTHR43537">
    <property type="entry name" value="TRANSCRIPTIONAL REGULATOR, GNTR FAMILY"/>
    <property type="match status" value="1"/>
</dbReference>
<dbReference type="Pfam" id="PF00392">
    <property type="entry name" value="GntR"/>
    <property type="match status" value="1"/>
</dbReference>
<dbReference type="SUPFAM" id="SSF46785">
    <property type="entry name" value="Winged helix' DNA-binding domain"/>
    <property type="match status" value="1"/>
</dbReference>
<keyword evidence="2" id="KW-0238">DNA-binding</keyword>
<dbReference type="Proteomes" id="UP000034416">
    <property type="component" value="Unassembled WGS sequence"/>
</dbReference>
<dbReference type="InterPro" id="IPR036390">
    <property type="entry name" value="WH_DNA-bd_sf"/>
</dbReference>
<dbReference type="OrthoDB" id="199743at2"/>
<dbReference type="AlphaFoldDB" id="A0A0M2WDF9"/>
<dbReference type="PANTHER" id="PTHR43537:SF24">
    <property type="entry name" value="GLUCONATE OPERON TRANSCRIPTIONAL REPRESSOR"/>
    <property type="match status" value="1"/>
</dbReference>
<dbReference type="SMART" id="SM00345">
    <property type="entry name" value="HTH_GNTR"/>
    <property type="match status" value="1"/>
</dbReference>
<dbReference type="RefSeq" id="WP_046686335.1">
    <property type="nucleotide sequence ID" value="NZ_JACKUJ010000046.1"/>
</dbReference>
<proteinExistence type="predicted"/>
<reference evidence="7 10" key="3">
    <citation type="submission" date="2018-09" db="EMBL/GenBank/DDBJ databases">
        <title>Metagenome Assembled Genomes from an Advanced Water Purification Facility.</title>
        <authorList>
            <person name="Stamps B.W."/>
            <person name="Spear J.R."/>
        </authorList>
    </citation>
    <scope>NUCLEOTIDE SEQUENCE [LARGE SCALE GENOMIC DNA]</scope>
    <source>
        <strain evidence="7">Bin_29_2</strain>
    </source>
</reference>
<reference evidence="6 9" key="2">
    <citation type="submission" date="2016-12" db="EMBL/GenBank/DDBJ databases">
        <title>The new phylogeny of genus Mycobacterium.</title>
        <authorList>
            <person name="Tortoli E."/>
            <person name="Trovato A."/>
            <person name="Cirillo D.M."/>
        </authorList>
    </citation>
    <scope>NUCLEOTIDE SEQUENCE [LARGE SCALE GENOMIC DNA]</scope>
    <source>
        <strain evidence="6 9">DSM 44942</strain>
    </source>
</reference>
<comment type="caution">
    <text evidence="5">The sequence shown here is derived from an EMBL/GenBank/DDBJ whole genome shotgun (WGS) entry which is preliminary data.</text>
</comment>
<evidence type="ECO:0000313" key="9">
    <source>
        <dbReference type="Proteomes" id="UP000192327"/>
    </source>
</evidence>
<dbReference type="SUPFAM" id="SSF48008">
    <property type="entry name" value="GntR ligand-binding domain-like"/>
    <property type="match status" value="1"/>
</dbReference>
<dbReference type="Gene3D" id="1.20.120.530">
    <property type="entry name" value="GntR ligand-binding domain-like"/>
    <property type="match status" value="1"/>
</dbReference>
<protein>
    <submittedName>
        <fullName evidence="5 7">Transcriptional regulator</fullName>
    </submittedName>
    <submittedName>
        <fullName evidence="6">GntR family transcriptional regulator</fullName>
    </submittedName>
</protein>